<dbReference type="PANTHER" id="PTHR22893">
    <property type="entry name" value="NADH OXIDOREDUCTASE-RELATED"/>
    <property type="match status" value="1"/>
</dbReference>
<keyword evidence="6" id="KW-1185">Reference proteome</keyword>
<dbReference type="Pfam" id="PF00724">
    <property type="entry name" value="Oxidored_FMN"/>
    <property type="match status" value="1"/>
</dbReference>
<dbReference type="RefSeq" id="WP_182810525.1">
    <property type="nucleotide sequence ID" value="NZ_JACJFM010000034.1"/>
</dbReference>
<dbReference type="Gene3D" id="3.20.20.70">
    <property type="entry name" value="Aldolase class I"/>
    <property type="match status" value="1"/>
</dbReference>
<dbReference type="GO" id="GO:0010181">
    <property type="term" value="F:FMN binding"/>
    <property type="evidence" value="ECO:0007669"/>
    <property type="project" value="InterPro"/>
</dbReference>
<dbReference type="EMBL" id="JACJFM010000034">
    <property type="protein sequence ID" value="MBB1488757.1"/>
    <property type="molecule type" value="Genomic_DNA"/>
</dbReference>
<proteinExistence type="inferred from homology"/>
<organism evidence="5 6">
    <name type="scientific">Oceanospirillum sediminis</name>
    <dbReference type="NCBI Taxonomy" id="2760088"/>
    <lineage>
        <taxon>Bacteria</taxon>
        <taxon>Pseudomonadati</taxon>
        <taxon>Pseudomonadota</taxon>
        <taxon>Gammaproteobacteria</taxon>
        <taxon>Oceanospirillales</taxon>
        <taxon>Oceanospirillaceae</taxon>
        <taxon>Oceanospirillum</taxon>
    </lineage>
</organism>
<dbReference type="FunFam" id="3.20.20.70:FF:000059">
    <property type="entry name" value="N-ethylmaleimide reductase, FMN-linked"/>
    <property type="match status" value="1"/>
</dbReference>
<dbReference type="InterPro" id="IPR013785">
    <property type="entry name" value="Aldolase_TIM"/>
</dbReference>
<feature type="domain" description="NADH:flavin oxidoreductase/NADH oxidase N-terminal" evidence="4">
    <location>
        <begin position="5"/>
        <end position="342"/>
    </location>
</feature>
<dbReference type="InterPro" id="IPR001155">
    <property type="entry name" value="OxRdtase_FMN_N"/>
</dbReference>
<evidence type="ECO:0000256" key="3">
    <source>
        <dbReference type="ARBA" id="ARBA00023002"/>
    </source>
</evidence>
<name>A0A839IWK6_9GAMM</name>
<dbReference type="GO" id="GO:0016628">
    <property type="term" value="F:oxidoreductase activity, acting on the CH-CH group of donors, NAD or NADP as acceptor"/>
    <property type="evidence" value="ECO:0007669"/>
    <property type="project" value="UniProtKB-ARBA"/>
</dbReference>
<evidence type="ECO:0000259" key="4">
    <source>
        <dbReference type="Pfam" id="PF00724"/>
    </source>
</evidence>
<comment type="cofactor">
    <cofactor evidence="1">
        <name>FMN</name>
        <dbReference type="ChEBI" id="CHEBI:58210"/>
    </cofactor>
</comment>
<dbReference type="CDD" id="cd02933">
    <property type="entry name" value="OYE_like_FMN"/>
    <property type="match status" value="1"/>
</dbReference>
<evidence type="ECO:0000256" key="2">
    <source>
        <dbReference type="ARBA" id="ARBA00005979"/>
    </source>
</evidence>
<evidence type="ECO:0000256" key="1">
    <source>
        <dbReference type="ARBA" id="ARBA00001917"/>
    </source>
</evidence>
<evidence type="ECO:0000313" key="5">
    <source>
        <dbReference type="EMBL" id="MBB1488757.1"/>
    </source>
</evidence>
<dbReference type="Proteomes" id="UP000565262">
    <property type="component" value="Unassembled WGS sequence"/>
</dbReference>
<reference evidence="5 6" key="1">
    <citation type="submission" date="2020-08" db="EMBL/GenBank/DDBJ databases">
        <title>Oceanospirillum sp. nov. isolated from marine sediment.</title>
        <authorList>
            <person name="Ji X."/>
        </authorList>
    </citation>
    <scope>NUCLEOTIDE SEQUENCE [LARGE SCALE GENOMIC DNA]</scope>
    <source>
        <strain evidence="5 6">D5</strain>
    </source>
</reference>
<sequence length="367" mass="41076">MSLPDLFTNYTLAEKTLKNRIVLPPMTRSRTDQPGDIPGTLMKEYYRQRSGAGLLITEATQISQQGKGYAATPGIYTQEQIQGWRNITDAVHEENSVIYVQLWHVGRVSAARFQPDLQAPVAPSAVVAKDTWVYDRTASGVVEKIPAEQPRALTESDIKQIILDYRQAALNAVEAGFDGVEIHAANGYLLDQFFRTGSNQRNDQWGGNLTNRSRLLRDILLAVSEVIPPGKIGVRISPFNDLKDMQDDDPLMTFSYIISVLQELGIGYLHLAEADWDNAPEYSDNFRALVRQLYKGTIICAGGYDGKKTEHVLMNHYADLIGFGRAFIANPDLPERMKQGYPINTFDAETLFSSDKTGYTDYPVYPE</sequence>
<dbReference type="AlphaFoldDB" id="A0A839IWK6"/>
<dbReference type="InterPro" id="IPR045247">
    <property type="entry name" value="Oye-like"/>
</dbReference>
<dbReference type="SUPFAM" id="SSF51395">
    <property type="entry name" value="FMN-linked oxidoreductases"/>
    <property type="match status" value="1"/>
</dbReference>
<evidence type="ECO:0000313" key="6">
    <source>
        <dbReference type="Proteomes" id="UP000565262"/>
    </source>
</evidence>
<keyword evidence="3" id="KW-0560">Oxidoreductase</keyword>
<protein>
    <submittedName>
        <fullName evidence="5">Alkene reductase</fullName>
    </submittedName>
</protein>
<comment type="caution">
    <text evidence="5">The sequence shown here is derived from an EMBL/GenBank/DDBJ whole genome shotgun (WGS) entry which is preliminary data.</text>
</comment>
<dbReference type="PANTHER" id="PTHR22893:SF91">
    <property type="entry name" value="NADPH DEHYDROGENASE 2-RELATED"/>
    <property type="match status" value="1"/>
</dbReference>
<comment type="similarity">
    <text evidence="2">Belongs to the NADH:flavin oxidoreductase/NADH oxidase family.</text>
</comment>
<dbReference type="GO" id="GO:0005829">
    <property type="term" value="C:cytosol"/>
    <property type="evidence" value="ECO:0007669"/>
    <property type="project" value="UniProtKB-ARBA"/>
</dbReference>
<gene>
    <name evidence="5" type="ORF">H4O21_19295</name>
</gene>
<accession>A0A839IWK6</accession>